<evidence type="ECO:0000313" key="10">
    <source>
        <dbReference type="Proteomes" id="UP000002407"/>
    </source>
</evidence>
<dbReference type="PANTHER" id="PTHR30071">
    <property type="entry name" value="HEME EXPORTER PROTEIN C"/>
    <property type="match status" value="1"/>
</dbReference>
<feature type="domain" description="ResB-like" evidence="8">
    <location>
        <begin position="344"/>
        <end position="407"/>
    </location>
</feature>
<feature type="transmembrane region" description="Helical" evidence="6">
    <location>
        <begin position="43"/>
        <end position="66"/>
    </location>
</feature>
<evidence type="ECO:0000259" key="8">
    <source>
        <dbReference type="Pfam" id="PF05140"/>
    </source>
</evidence>
<evidence type="ECO:0000256" key="6">
    <source>
        <dbReference type="SAM" id="Phobius"/>
    </source>
</evidence>
<evidence type="ECO:0000256" key="2">
    <source>
        <dbReference type="ARBA" id="ARBA00022692"/>
    </source>
</evidence>
<dbReference type="Proteomes" id="UP000002407">
    <property type="component" value="Chromosome"/>
</dbReference>
<sequence length="1017" mass="115639">MNQFFKNFFSIGFACVMFIVFAFACALATIIETVFNTDTAWAYVYGTSWFGLIMVILGINLAYNLYRYNMARAKKLPSFLFHFGFIFILLGAVITRYFGFEGSMHIRENEQSNVVSSREVYMQLISTNEKGDKISTDLNQYVSTKGKNKFDMKLEIDGKTATLSYKKFILNGIESYVNKEGGTPRAEILFSDGKNRRTIAFKNNDSVEIGDVSFTFNEAPKQSKFISIILKDGKFYLKTNQQIYAVKMSDSSKTLLPLNIDVEMGELSFYNYEGLNFSAVSLLSSAVKGIKEVNQKNGGNNVIIANLNYNGEDKEVYMLFGENPRNFSVGGKNFELAWAPKLFHLPFYLKLKDFKLDRYPGSNSPSGYSSEISVISENENFDYEIFMNHVLDYAGYRFFQNSYDMDEMGTILSVNRDPGKMPTYLGYILLCLGMFLNFFNPNSRFTKLSRLINNAKISSFALIFCALFATNAISSELPKIDENHAKNLGSLIVQGFDGRMEPFDTAARDLLNKIHRSDSFVDGMSPNATMLSMMIHPEYWEQAEVIKVDNDELKKILGMDKSRKYAKIGDFYNENREYKLQKLSEEINRRPPGNRSQLDKEILKVDERLNIFYNILMTEMFRFIPKQKGENNEWFSPVKAMIYFDKNESEHVSKVLSGYFTSVLMAEKDGDWKKADLALEKLKEYQQKVGADVMPSKNVVNFELFFNKAKIFERLMPVYLITGLILLALVFTRLMKPGLQISKAFEAVYTVNILAFIIHTIGLAIRWYISGHAPWSNAYESLVYIAWALSLSGIIFSKTSALSLALTSILAGITLFVAHLSMMDPQVGTIMPVLKSYWLTIHVSVITASYGFLGLCWLLGIFTLLLFIIQSKKPNDQIINAINEATHINEMSMIFGLSLLTVGNFLGGVWANESWGRYWGWDPKETWALITILVYAAVLHFRFIPRLNSQIAFAIASAFAYSSVIMTYFGVNFYLTGMHSYASGEKVPVPTSIWVIGLTIIVLSILAFRKRRFSGRL</sequence>
<evidence type="ECO:0000256" key="5">
    <source>
        <dbReference type="ARBA" id="ARBA00023136"/>
    </source>
</evidence>
<dbReference type="AlphaFoldDB" id="A7I2Z3"/>
<evidence type="ECO:0000313" key="9">
    <source>
        <dbReference type="EMBL" id="ABS52264.1"/>
    </source>
</evidence>
<dbReference type="InterPro" id="IPR007816">
    <property type="entry name" value="ResB-like_domain"/>
</dbReference>
<dbReference type="eggNOG" id="COG0755">
    <property type="taxonomic scope" value="Bacteria"/>
</dbReference>
<dbReference type="Pfam" id="PF01578">
    <property type="entry name" value="Cytochrom_C_asm"/>
    <property type="match status" value="1"/>
</dbReference>
<dbReference type="Pfam" id="PF05140">
    <property type="entry name" value="ResB"/>
    <property type="match status" value="1"/>
</dbReference>
<dbReference type="GO" id="GO:0020037">
    <property type="term" value="F:heme binding"/>
    <property type="evidence" value="ECO:0007669"/>
    <property type="project" value="InterPro"/>
</dbReference>
<keyword evidence="10" id="KW-1185">Reference proteome</keyword>
<feature type="transmembrane region" description="Helical" evidence="6">
    <location>
        <begin position="78"/>
        <end position="99"/>
    </location>
</feature>
<dbReference type="KEGG" id="cha:CHAB381_1335"/>
<dbReference type="InterPro" id="IPR002541">
    <property type="entry name" value="Cyt_c_assembly"/>
</dbReference>
<reference evidence="10" key="1">
    <citation type="submission" date="2007-07" db="EMBL/GenBank/DDBJ databases">
        <title>Complete genome sequence of Campylobacter hominis ATCC BAA-381, a commensal isolated from the human gastrointestinal tract.</title>
        <authorList>
            <person name="Fouts D.E."/>
            <person name="Mongodin E.F."/>
            <person name="Puiu D."/>
            <person name="Sebastian Y."/>
            <person name="Miller W.G."/>
            <person name="Mandrell R.E."/>
            <person name="Nelson K.E."/>
        </authorList>
    </citation>
    <scope>NUCLEOTIDE SEQUENCE [LARGE SCALE GENOMIC DNA]</scope>
    <source>
        <strain evidence="10">ATCC BAA-381 / LMG 19568 / NCTC 13146 / CH001A</strain>
    </source>
</reference>
<evidence type="ECO:0000256" key="4">
    <source>
        <dbReference type="ARBA" id="ARBA00022989"/>
    </source>
</evidence>
<dbReference type="GO" id="GO:0017004">
    <property type="term" value="P:cytochrome complex assembly"/>
    <property type="evidence" value="ECO:0007669"/>
    <property type="project" value="UniProtKB-KW"/>
</dbReference>
<feature type="transmembrane region" description="Helical" evidence="6">
    <location>
        <begin position="951"/>
        <end position="971"/>
    </location>
</feature>
<dbReference type="RefSeq" id="WP_012109187.1">
    <property type="nucleotide sequence ID" value="NC_009714.1"/>
</dbReference>
<dbReference type="STRING" id="360107.CHAB381_1335"/>
<keyword evidence="5 6" id="KW-0472">Membrane</keyword>
<name>A7I2Z3_CAMHC</name>
<evidence type="ECO:0000256" key="3">
    <source>
        <dbReference type="ARBA" id="ARBA00022748"/>
    </source>
</evidence>
<dbReference type="InterPro" id="IPR045062">
    <property type="entry name" value="Cyt_c_biogenesis_CcsA/CcmC"/>
</dbReference>
<feature type="transmembrane region" description="Helical" evidence="6">
    <location>
        <begin position="804"/>
        <end position="823"/>
    </location>
</feature>
<keyword evidence="3" id="KW-0201">Cytochrome c-type biogenesis</keyword>
<dbReference type="EMBL" id="CP000776">
    <property type="protein sequence ID" value="ABS52264.1"/>
    <property type="molecule type" value="Genomic_DNA"/>
</dbReference>
<organism evidence="9 10">
    <name type="scientific">Campylobacter hominis (strain ATCC BAA-381 / DSM 21671 / CCUG 45161 / LMG 19568 / NCTC 13146 / CH001A)</name>
    <dbReference type="NCBI Taxonomy" id="360107"/>
    <lineage>
        <taxon>Bacteria</taxon>
        <taxon>Pseudomonadati</taxon>
        <taxon>Campylobacterota</taxon>
        <taxon>Epsilonproteobacteria</taxon>
        <taxon>Campylobacterales</taxon>
        <taxon>Campylobacteraceae</taxon>
        <taxon>Campylobacter</taxon>
    </lineage>
</organism>
<feature type="transmembrane region" description="Helical" evidence="6">
    <location>
        <begin position="781"/>
        <end position="797"/>
    </location>
</feature>
<gene>
    <name evidence="9" type="ordered locus">CHAB381_1335</name>
</gene>
<feature type="transmembrane region" description="Helical" evidence="6">
    <location>
        <begin position="890"/>
        <end position="911"/>
    </location>
</feature>
<feature type="transmembrane region" description="Helical" evidence="6">
    <location>
        <begin position="747"/>
        <end position="769"/>
    </location>
</feature>
<feature type="transmembrane region" description="Helical" evidence="6">
    <location>
        <begin position="451"/>
        <end position="469"/>
    </location>
</feature>
<protein>
    <submittedName>
        <fullName evidence="9">Cytochrome c biogenesis protein, CcmF/CycK/CcsA family</fullName>
    </submittedName>
</protein>
<feature type="transmembrane region" description="Helical" evidence="6">
    <location>
        <begin position="716"/>
        <end position="735"/>
    </location>
</feature>
<dbReference type="PANTHER" id="PTHR30071:SF1">
    <property type="entry name" value="CYTOCHROME B_B6 PROTEIN-RELATED"/>
    <property type="match status" value="1"/>
</dbReference>
<proteinExistence type="predicted"/>
<dbReference type="GO" id="GO:0005886">
    <property type="term" value="C:plasma membrane"/>
    <property type="evidence" value="ECO:0007669"/>
    <property type="project" value="TreeGrafter"/>
</dbReference>
<feature type="transmembrane region" description="Helical" evidence="6">
    <location>
        <begin position="991"/>
        <end position="1008"/>
    </location>
</feature>
<evidence type="ECO:0000259" key="7">
    <source>
        <dbReference type="Pfam" id="PF01578"/>
    </source>
</evidence>
<feature type="transmembrane region" description="Helical" evidence="6">
    <location>
        <begin position="843"/>
        <end position="869"/>
    </location>
</feature>
<keyword evidence="2 6" id="KW-0812">Transmembrane</keyword>
<dbReference type="OrthoDB" id="9814290at2"/>
<feature type="domain" description="Cytochrome c assembly protein" evidence="7">
    <location>
        <begin position="775"/>
        <end position="979"/>
    </location>
</feature>
<accession>A7I2Z3</accession>
<dbReference type="HOGENOM" id="CLU_008710_0_0_7"/>
<evidence type="ECO:0000256" key="1">
    <source>
        <dbReference type="ARBA" id="ARBA00004141"/>
    </source>
</evidence>
<keyword evidence="4 6" id="KW-1133">Transmembrane helix</keyword>
<comment type="subcellular location">
    <subcellularLocation>
        <location evidence="1">Membrane</location>
        <topology evidence="1">Multi-pass membrane protein</topology>
    </subcellularLocation>
</comment>
<dbReference type="PROSITE" id="PS51257">
    <property type="entry name" value="PROKAR_LIPOPROTEIN"/>
    <property type="match status" value="1"/>
</dbReference>
<feature type="transmembrane region" description="Helical" evidence="6">
    <location>
        <begin position="7"/>
        <end position="31"/>
    </location>
</feature>
<feature type="transmembrane region" description="Helical" evidence="6">
    <location>
        <begin position="926"/>
        <end position="944"/>
    </location>
</feature>
<feature type="transmembrane region" description="Helical" evidence="6">
    <location>
        <begin position="421"/>
        <end position="439"/>
    </location>
</feature>